<feature type="transmembrane region" description="Helical" evidence="6">
    <location>
        <begin position="225"/>
        <end position="245"/>
    </location>
</feature>
<gene>
    <name evidence="8" type="ORF">MCOR_36025</name>
</gene>
<dbReference type="InterPro" id="IPR001810">
    <property type="entry name" value="F-box_dom"/>
</dbReference>
<evidence type="ECO:0000256" key="5">
    <source>
        <dbReference type="ARBA" id="ARBA00023136"/>
    </source>
</evidence>
<evidence type="ECO:0000313" key="8">
    <source>
        <dbReference type="EMBL" id="CAC5402016.1"/>
    </source>
</evidence>
<name>A0A6J8D2A8_MYTCO</name>
<accession>A0A6J8D2A8</accession>
<evidence type="ECO:0000256" key="2">
    <source>
        <dbReference type="ARBA" id="ARBA00022692"/>
    </source>
</evidence>
<dbReference type="SUPFAM" id="SSF103473">
    <property type="entry name" value="MFS general substrate transporter"/>
    <property type="match status" value="1"/>
</dbReference>
<evidence type="ECO:0000256" key="3">
    <source>
        <dbReference type="ARBA" id="ARBA00022786"/>
    </source>
</evidence>
<dbReference type="Gene3D" id="3.80.10.10">
    <property type="entry name" value="Ribonuclease Inhibitor"/>
    <property type="match status" value="1"/>
</dbReference>
<evidence type="ECO:0000256" key="4">
    <source>
        <dbReference type="ARBA" id="ARBA00022989"/>
    </source>
</evidence>
<dbReference type="PANTHER" id="PTHR10924:SF27">
    <property type="entry name" value="SOLUTE CARRIER FAMILY 49 MEMBER 4"/>
    <property type="match status" value="1"/>
</dbReference>
<dbReference type="InterPro" id="IPR032675">
    <property type="entry name" value="LRR_dom_sf"/>
</dbReference>
<dbReference type="Gene3D" id="1.20.1280.50">
    <property type="match status" value="1"/>
</dbReference>
<feature type="transmembrane region" description="Helical" evidence="6">
    <location>
        <begin position="21"/>
        <end position="42"/>
    </location>
</feature>
<dbReference type="SUPFAM" id="SSF81383">
    <property type="entry name" value="F-box domain"/>
    <property type="match status" value="1"/>
</dbReference>
<dbReference type="SMART" id="SM00256">
    <property type="entry name" value="FBOX"/>
    <property type="match status" value="1"/>
</dbReference>
<protein>
    <submittedName>
        <fullName evidence="8">DIRC2</fullName>
    </submittedName>
</protein>
<feature type="transmembrane region" description="Helical" evidence="6">
    <location>
        <begin position="158"/>
        <end position="180"/>
    </location>
</feature>
<feature type="transmembrane region" description="Helical" evidence="6">
    <location>
        <begin position="343"/>
        <end position="362"/>
    </location>
</feature>
<keyword evidence="9" id="KW-1185">Reference proteome</keyword>
<dbReference type="SUPFAM" id="SSF52047">
    <property type="entry name" value="RNI-like"/>
    <property type="match status" value="1"/>
</dbReference>
<dbReference type="GO" id="GO:0022857">
    <property type="term" value="F:transmembrane transporter activity"/>
    <property type="evidence" value="ECO:0007669"/>
    <property type="project" value="InterPro"/>
</dbReference>
<dbReference type="InterPro" id="IPR006553">
    <property type="entry name" value="Leu-rich_rpt_Cys-con_subtyp"/>
</dbReference>
<feature type="transmembrane region" description="Helical" evidence="6">
    <location>
        <begin position="127"/>
        <end position="146"/>
    </location>
</feature>
<organism evidence="8 9">
    <name type="scientific">Mytilus coruscus</name>
    <name type="common">Sea mussel</name>
    <dbReference type="NCBI Taxonomy" id="42192"/>
    <lineage>
        <taxon>Eukaryota</taxon>
        <taxon>Metazoa</taxon>
        <taxon>Spiralia</taxon>
        <taxon>Lophotrochozoa</taxon>
        <taxon>Mollusca</taxon>
        <taxon>Bivalvia</taxon>
        <taxon>Autobranchia</taxon>
        <taxon>Pteriomorphia</taxon>
        <taxon>Mytilida</taxon>
        <taxon>Mytiloidea</taxon>
        <taxon>Mytilidae</taxon>
        <taxon>Mytilinae</taxon>
        <taxon>Mytilus</taxon>
    </lineage>
</organism>
<dbReference type="PANTHER" id="PTHR10924">
    <property type="entry name" value="MAJOR FACILITATOR SUPERFAMILY PROTEIN-RELATED"/>
    <property type="match status" value="1"/>
</dbReference>
<feature type="transmembrane region" description="Helical" evidence="6">
    <location>
        <begin position="275"/>
        <end position="294"/>
    </location>
</feature>
<dbReference type="InterPro" id="IPR036047">
    <property type="entry name" value="F-box-like_dom_sf"/>
</dbReference>
<dbReference type="Pfam" id="PF07690">
    <property type="entry name" value="MFS_1"/>
    <property type="match status" value="2"/>
</dbReference>
<dbReference type="SMART" id="SM00367">
    <property type="entry name" value="LRR_CC"/>
    <property type="match status" value="5"/>
</dbReference>
<dbReference type="InterPro" id="IPR057207">
    <property type="entry name" value="FBXL15_LRR"/>
</dbReference>
<evidence type="ECO:0000256" key="1">
    <source>
        <dbReference type="ARBA" id="ARBA00004141"/>
    </source>
</evidence>
<feature type="transmembrane region" description="Helical" evidence="6">
    <location>
        <begin position="89"/>
        <end position="107"/>
    </location>
</feature>
<keyword evidence="4 6" id="KW-1133">Transmembrane helix</keyword>
<evidence type="ECO:0000256" key="6">
    <source>
        <dbReference type="SAM" id="Phobius"/>
    </source>
</evidence>
<evidence type="ECO:0000313" key="9">
    <source>
        <dbReference type="Proteomes" id="UP000507470"/>
    </source>
</evidence>
<dbReference type="InterPro" id="IPR049680">
    <property type="entry name" value="FLVCR1-2_SLC49-like"/>
</dbReference>
<dbReference type="Pfam" id="PF25372">
    <property type="entry name" value="DUF7885"/>
    <property type="match status" value="1"/>
</dbReference>
<evidence type="ECO:0000259" key="7">
    <source>
        <dbReference type="PROSITE" id="PS50181"/>
    </source>
</evidence>
<sequence>MVRSNLLNKKKPPRIVIYTRRWWILLLFSFNCITQTIIWNTWGPIAQSAKAVFLWNDATVGMIANCSNISTLFTVFLASYFMDYKGLRISAVLCSGLIFAAAGLRCITSDPEYATGLMYTSAIVNGLAGTTFFSGPPLLASLWFPLNQRTTATAISSLCIYAGLAGGFLIGPQLVSAPIYNTTVRYLKSDVVTPMVNESSTMSYQNTYNETALINFEELRNQVMWLMYVECIAAAIGFLAILLYFPDKPPSPPSNSANEKRIEYKKAICQIIRHGPLWLISIAFALPIGVYAAWGAILDVILHPVGVSQEEAGWIGFYATVGGCIAGVVIARFSDLFLRHMKLFLICLYMCGGASFVWFTLVCDKIVPYSTAQLYISSIAGGIFLNGTIPLFYELSCETSYPIAEGITGAFSTMLDSIFGVLFLFVLQIPSIGTSWMNWCLVGSIGAGILVLFIFRESYRRTDLDITIVVQSSDCVDKNDEDFNKQEQVDADLIDKRIICAENEELQKIHTSEKYLVDMEELPDDIILEIFSFLPHKFLLLNVRTVCRRWYSLSQSADLWQTVDLTLDFNQTEKQAMVSNLKRVQDHVKILKVDPRLLQTIFKNDIWQFLTLKILHLNSLCRTTVSVLGEPNLRYPRLEKVYFSSSLDNKLVLSAFSGLKLDTFEWKYNGPFQQFRESILALEKMDNLQKVRLHVNGLDNELLSYLLKNCHTLHSLELYFFNVNVKIDNDAFLSLTDNCSLTELGLPTTSITDESLYHISKTCPFLKLINISNCFNITDVGIRHLAMNCINLENLNIGNIPNLTNCTVQLVSNKFKRLKVLNIKQCMGMENIGIANVFKKCSMLITLDVSFCPKVNSHLLLPEKIWTNVPLKLREINLSGNNNITSEVAFRIIKLCSCLQSVALASCPSIQSIDTTSNKLAVSTILDTGKQSFCLHKRLHAL</sequence>
<keyword evidence="5 6" id="KW-0472">Membrane</keyword>
<keyword evidence="3" id="KW-0833">Ubl conjugation pathway</keyword>
<dbReference type="GO" id="GO:0016020">
    <property type="term" value="C:membrane"/>
    <property type="evidence" value="ECO:0007669"/>
    <property type="project" value="UniProtKB-SubCell"/>
</dbReference>
<feature type="transmembrane region" description="Helical" evidence="6">
    <location>
        <begin position="314"/>
        <end position="331"/>
    </location>
</feature>
<keyword evidence="2 6" id="KW-0812">Transmembrane</keyword>
<dbReference type="InterPro" id="IPR036259">
    <property type="entry name" value="MFS_trans_sf"/>
</dbReference>
<feature type="transmembrane region" description="Helical" evidence="6">
    <location>
        <begin position="374"/>
        <end position="395"/>
    </location>
</feature>
<dbReference type="Proteomes" id="UP000507470">
    <property type="component" value="Unassembled WGS sequence"/>
</dbReference>
<feature type="transmembrane region" description="Helical" evidence="6">
    <location>
        <begin position="407"/>
        <end position="430"/>
    </location>
</feature>
<dbReference type="AlphaFoldDB" id="A0A6J8D2A8"/>
<feature type="transmembrane region" description="Helical" evidence="6">
    <location>
        <begin position="62"/>
        <end position="82"/>
    </location>
</feature>
<dbReference type="InterPro" id="IPR011701">
    <property type="entry name" value="MFS"/>
</dbReference>
<dbReference type="EMBL" id="CACVKT020006488">
    <property type="protein sequence ID" value="CAC5402016.1"/>
    <property type="molecule type" value="Genomic_DNA"/>
</dbReference>
<dbReference type="Gene3D" id="1.20.1250.20">
    <property type="entry name" value="MFS general substrate transporter like domains"/>
    <property type="match status" value="1"/>
</dbReference>
<proteinExistence type="predicted"/>
<dbReference type="PROSITE" id="PS50181">
    <property type="entry name" value="FBOX"/>
    <property type="match status" value="1"/>
</dbReference>
<dbReference type="OrthoDB" id="422206at2759"/>
<feature type="domain" description="F-box" evidence="7">
    <location>
        <begin position="516"/>
        <end position="563"/>
    </location>
</feature>
<comment type="subcellular location">
    <subcellularLocation>
        <location evidence="1">Membrane</location>
        <topology evidence="1">Multi-pass membrane protein</topology>
    </subcellularLocation>
</comment>
<reference evidence="8 9" key="1">
    <citation type="submission" date="2020-06" db="EMBL/GenBank/DDBJ databases">
        <authorList>
            <person name="Li R."/>
            <person name="Bekaert M."/>
        </authorList>
    </citation>
    <scope>NUCLEOTIDE SEQUENCE [LARGE SCALE GENOMIC DNA]</scope>
    <source>
        <strain evidence="9">wild</strain>
    </source>
</reference>
<feature type="transmembrane region" description="Helical" evidence="6">
    <location>
        <begin position="436"/>
        <end position="455"/>
    </location>
</feature>
<dbReference type="Pfam" id="PF12937">
    <property type="entry name" value="F-box-like"/>
    <property type="match status" value="1"/>
</dbReference>